<dbReference type="RefSeq" id="WP_095991360.1">
    <property type="nucleotide sequence ID" value="NZ_CP022098.1"/>
</dbReference>
<evidence type="ECO:0000313" key="2">
    <source>
        <dbReference type="Proteomes" id="UP000217257"/>
    </source>
</evidence>
<dbReference type="KEGG" id="cfus:CYFUS_009508"/>
<dbReference type="AlphaFoldDB" id="A0A250JKM3"/>
<accession>A0A250JKM3</accession>
<name>A0A250JKM3_9BACT</name>
<protein>
    <submittedName>
        <fullName evidence="1">Uncharacterized protein</fullName>
    </submittedName>
</protein>
<evidence type="ECO:0000313" key="1">
    <source>
        <dbReference type="EMBL" id="ATB44027.1"/>
    </source>
</evidence>
<reference evidence="1 2" key="1">
    <citation type="submission" date="2017-06" db="EMBL/GenBank/DDBJ databases">
        <title>Sequencing and comparative analysis of myxobacterial genomes.</title>
        <authorList>
            <person name="Rupp O."/>
            <person name="Goesmann A."/>
            <person name="Sogaard-Andersen L."/>
        </authorList>
    </citation>
    <scope>NUCLEOTIDE SEQUENCE [LARGE SCALE GENOMIC DNA]</scope>
    <source>
        <strain evidence="1 2">DSM 52655</strain>
    </source>
</reference>
<proteinExistence type="predicted"/>
<dbReference type="Proteomes" id="UP000217257">
    <property type="component" value="Chromosome"/>
</dbReference>
<sequence>MKKELVSFNAVVRDISSLPELSDETLETVVGGAVISPNTPSLPGTCATDNACEPNCRCNYLA</sequence>
<gene>
    <name evidence="1" type="ORF">CYFUS_009508</name>
</gene>
<dbReference type="EMBL" id="CP022098">
    <property type="protein sequence ID" value="ATB44027.1"/>
    <property type="molecule type" value="Genomic_DNA"/>
</dbReference>
<organism evidence="1 2">
    <name type="scientific">Cystobacter fuscus</name>
    <dbReference type="NCBI Taxonomy" id="43"/>
    <lineage>
        <taxon>Bacteria</taxon>
        <taxon>Pseudomonadati</taxon>
        <taxon>Myxococcota</taxon>
        <taxon>Myxococcia</taxon>
        <taxon>Myxococcales</taxon>
        <taxon>Cystobacterineae</taxon>
        <taxon>Archangiaceae</taxon>
        <taxon>Cystobacter</taxon>
    </lineage>
</organism>